<protein>
    <submittedName>
        <fullName evidence="2">7379_t:CDS:1</fullName>
    </submittedName>
</protein>
<dbReference type="AlphaFoldDB" id="A0A9N9BDZ1"/>
<proteinExistence type="predicted"/>
<reference evidence="2" key="1">
    <citation type="submission" date="2021-06" db="EMBL/GenBank/DDBJ databases">
        <authorList>
            <person name="Kallberg Y."/>
            <person name="Tangrot J."/>
            <person name="Rosling A."/>
        </authorList>
    </citation>
    <scope>NUCLEOTIDE SEQUENCE</scope>
    <source>
        <strain evidence="2">AZ414A</strain>
    </source>
</reference>
<organism evidence="2 3">
    <name type="scientific">Diversispora eburnea</name>
    <dbReference type="NCBI Taxonomy" id="1213867"/>
    <lineage>
        <taxon>Eukaryota</taxon>
        <taxon>Fungi</taxon>
        <taxon>Fungi incertae sedis</taxon>
        <taxon>Mucoromycota</taxon>
        <taxon>Glomeromycotina</taxon>
        <taxon>Glomeromycetes</taxon>
        <taxon>Diversisporales</taxon>
        <taxon>Diversisporaceae</taxon>
        <taxon>Diversispora</taxon>
    </lineage>
</organism>
<feature type="region of interest" description="Disordered" evidence="1">
    <location>
        <begin position="47"/>
        <end position="67"/>
    </location>
</feature>
<keyword evidence="3" id="KW-1185">Reference proteome</keyword>
<evidence type="ECO:0000256" key="1">
    <source>
        <dbReference type="SAM" id="MobiDB-lite"/>
    </source>
</evidence>
<feature type="compositionally biased region" description="Polar residues" evidence="1">
    <location>
        <begin position="47"/>
        <end position="56"/>
    </location>
</feature>
<dbReference type="Proteomes" id="UP000789706">
    <property type="component" value="Unassembled WGS sequence"/>
</dbReference>
<feature type="compositionally biased region" description="Basic and acidic residues" evidence="1">
    <location>
        <begin position="58"/>
        <end position="67"/>
    </location>
</feature>
<accession>A0A9N9BDZ1</accession>
<sequence length="67" mass="7843">MSKSQMQELFKLFSHSSKLHPQSSYSIRYIKTLHGLHDLLDEIKSKNLQSNESTIDSTEEKKIQKHL</sequence>
<name>A0A9N9BDZ1_9GLOM</name>
<evidence type="ECO:0000313" key="2">
    <source>
        <dbReference type="EMBL" id="CAG8565065.1"/>
    </source>
</evidence>
<gene>
    <name evidence="2" type="ORF">DEBURN_LOCUS7783</name>
</gene>
<evidence type="ECO:0000313" key="3">
    <source>
        <dbReference type="Proteomes" id="UP000789706"/>
    </source>
</evidence>
<dbReference type="EMBL" id="CAJVPK010001009">
    <property type="protein sequence ID" value="CAG8565065.1"/>
    <property type="molecule type" value="Genomic_DNA"/>
</dbReference>
<comment type="caution">
    <text evidence="2">The sequence shown here is derived from an EMBL/GenBank/DDBJ whole genome shotgun (WGS) entry which is preliminary data.</text>
</comment>